<dbReference type="PATRIC" id="fig|748449.3.peg.1742"/>
<dbReference type="FunFam" id="1.20.81.30:FF:000001">
    <property type="entry name" value="Type II secretion system protein F"/>
    <property type="match status" value="2"/>
</dbReference>
<dbReference type="InterPro" id="IPR001992">
    <property type="entry name" value="T2SS_GspF/T4SS_PilC_CS"/>
</dbReference>
<dbReference type="InterPro" id="IPR018076">
    <property type="entry name" value="T2SS_GspF_dom"/>
</dbReference>
<dbReference type="EMBL" id="CP003359">
    <property type="protein sequence ID" value="AGB41725.1"/>
    <property type="molecule type" value="Genomic_DNA"/>
</dbReference>
<dbReference type="Gene3D" id="1.20.81.30">
    <property type="entry name" value="Type II secretion system (T2SS), domain F"/>
    <property type="match status" value="2"/>
</dbReference>
<evidence type="ECO:0000256" key="9">
    <source>
        <dbReference type="RuleBase" id="RU003923"/>
    </source>
</evidence>
<accession>L0KB12</accession>
<keyword evidence="7 10" id="KW-1133">Transmembrane helix</keyword>
<comment type="subcellular location">
    <subcellularLocation>
        <location evidence="1">Cell inner membrane</location>
        <topology evidence="1">Multi-pass membrane protein</topology>
    </subcellularLocation>
    <subcellularLocation>
        <location evidence="9">Cell membrane</location>
        <topology evidence="9">Multi-pass membrane protein</topology>
    </subcellularLocation>
</comment>
<evidence type="ECO:0000256" key="6">
    <source>
        <dbReference type="ARBA" id="ARBA00022692"/>
    </source>
</evidence>
<proteinExistence type="inferred from homology"/>
<keyword evidence="8 10" id="KW-0472">Membrane</keyword>
<dbReference type="STRING" id="748449.Halha_1789"/>
<dbReference type="PANTHER" id="PTHR30012:SF0">
    <property type="entry name" value="TYPE II SECRETION SYSTEM PROTEIN F-RELATED"/>
    <property type="match status" value="1"/>
</dbReference>
<evidence type="ECO:0000259" key="11">
    <source>
        <dbReference type="Pfam" id="PF00482"/>
    </source>
</evidence>
<keyword evidence="5" id="KW-0997">Cell inner membrane</keyword>
<dbReference type="OrthoDB" id="9805682at2"/>
<dbReference type="InterPro" id="IPR003004">
    <property type="entry name" value="GspF/PilC"/>
</dbReference>
<comment type="similarity">
    <text evidence="2 9">Belongs to the GSP F family.</text>
</comment>
<evidence type="ECO:0000256" key="3">
    <source>
        <dbReference type="ARBA" id="ARBA00022448"/>
    </source>
</evidence>
<dbReference type="Pfam" id="PF00482">
    <property type="entry name" value="T2SSF"/>
    <property type="match status" value="2"/>
</dbReference>
<keyword evidence="6 9" id="KW-0812">Transmembrane</keyword>
<keyword evidence="13" id="KW-1185">Reference proteome</keyword>
<feature type="domain" description="Type II secretion system protein GspF" evidence="11">
    <location>
        <begin position="275"/>
        <end position="395"/>
    </location>
</feature>
<dbReference type="PANTHER" id="PTHR30012">
    <property type="entry name" value="GENERAL SECRETION PATHWAY PROTEIN"/>
    <property type="match status" value="1"/>
</dbReference>
<dbReference type="AlphaFoldDB" id="L0KB12"/>
<evidence type="ECO:0000256" key="1">
    <source>
        <dbReference type="ARBA" id="ARBA00004429"/>
    </source>
</evidence>
<dbReference type="eggNOG" id="COG1459">
    <property type="taxonomic scope" value="Bacteria"/>
</dbReference>
<name>L0KB12_HALHC</name>
<evidence type="ECO:0000256" key="5">
    <source>
        <dbReference type="ARBA" id="ARBA00022519"/>
    </source>
</evidence>
<organism evidence="12 13">
    <name type="scientific">Halobacteroides halobius (strain ATCC 35273 / DSM 5150 / MD-1)</name>
    <dbReference type="NCBI Taxonomy" id="748449"/>
    <lineage>
        <taxon>Bacteria</taxon>
        <taxon>Bacillati</taxon>
        <taxon>Bacillota</taxon>
        <taxon>Clostridia</taxon>
        <taxon>Halanaerobiales</taxon>
        <taxon>Halobacteroidaceae</taxon>
        <taxon>Halobacteroides</taxon>
    </lineage>
</organism>
<keyword evidence="4" id="KW-1003">Cell membrane</keyword>
<gene>
    <name evidence="12" type="ordered locus">Halha_1789</name>
</gene>
<dbReference type="KEGG" id="hhl:Halha_1789"/>
<dbReference type="HOGENOM" id="CLU_035032_2_1_9"/>
<reference evidence="13" key="1">
    <citation type="submission" date="2012-02" db="EMBL/GenBank/DDBJ databases">
        <title>The complete genome of Halobacteroides halobius DSM 5150.</title>
        <authorList>
            <person name="Lucas S."/>
            <person name="Copeland A."/>
            <person name="Lapidus A."/>
            <person name="Glavina del Rio T."/>
            <person name="Dalin E."/>
            <person name="Tice H."/>
            <person name="Bruce D."/>
            <person name="Goodwin L."/>
            <person name="Pitluck S."/>
            <person name="Peters L."/>
            <person name="Mikhailova N."/>
            <person name="Gu W."/>
            <person name="Kyrpides N."/>
            <person name="Mavromatis K."/>
            <person name="Ivanova N."/>
            <person name="Brettin T."/>
            <person name="Detter J.C."/>
            <person name="Han C."/>
            <person name="Larimer F."/>
            <person name="Land M."/>
            <person name="Hauser L."/>
            <person name="Markowitz V."/>
            <person name="Cheng J.-F."/>
            <person name="Hugenholtz P."/>
            <person name="Woyke T."/>
            <person name="Wu D."/>
            <person name="Tindall B."/>
            <person name="Pomrenke H."/>
            <person name="Brambilla E."/>
            <person name="Klenk H.-P."/>
            <person name="Eisen J.A."/>
        </authorList>
    </citation>
    <scope>NUCLEOTIDE SEQUENCE [LARGE SCALE GENOMIC DNA]</scope>
    <source>
        <strain evidence="13">ATCC 35273 / DSM 5150 / MD-1</strain>
    </source>
</reference>
<feature type="domain" description="Type II secretion system protein GspF" evidence="11">
    <location>
        <begin position="70"/>
        <end position="193"/>
    </location>
</feature>
<keyword evidence="3 9" id="KW-0813">Transport</keyword>
<protein>
    <submittedName>
        <fullName evidence="12">Type II secretory pathway, component PulF</fullName>
    </submittedName>
</protein>
<sequence length="403" mass="45239">MTPRFDYKARDQVGNLVDGVIEARNKDSAVDQLREQGYYLTRIEEKSERKNLGKIFKQWRRVKLKDLSIFCRQFATMINSGLSLVRTLGVLKEQTPNPKLKEAVSSIKEEVEKGTALSEALVEQEDIFSKLFISMVRVGETGGVLDNTLEEMANYFEREREIQQKVTSALVYPAVITLISVNVVVFLVTFILPTFVGMFAQFDVRLPLITRALLALSTFLGDYWYVVILAILISGLVARRYYQTTEGQRKVDALLLRIPVISNLIIKVSLGRLSKTLGVLLESGVSILEGLDVVSNVVTNQVITDKIIEARENISQGQSMVTPLEKSTIFPQMFLQMIELGEETGTLAQMLNKVADFYDREVEYTIEQVVSLLEPVLILLLGLVVGGIVTSVMMPLFNLMQGI</sequence>
<evidence type="ECO:0000313" key="13">
    <source>
        <dbReference type="Proteomes" id="UP000010880"/>
    </source>
</evidence>
<evidence type="ECO:0000256" key="8">
    <source>
        <dbReference type="ARBA" id="ARBA00023136"/>
    </source>
</evidence>
<dbReference type="PROSITE" id="PS00874">
    <property type="entry name" value="T2SP_F"/>
    <property type="match status" value="1"/>
</dbReference>
<feature type="transmembrane region" description="Helical" evidence="10">
    <location>
        <begin position="170"/>
        <end position="192"/>
    </location>
</feature>
<dbReference type="PRINTS" id="PR00812">
    <property type="entry name" value="BCTERIALGSPF"/>
</dbReference>
<feature type="transmembrane region" description="Helical" evidence="10">
    <location>
        <begin position="223"/>
        <end position="242"/>
    </location>
</feature>
<dbReference type="GO" id="GO:0009306">
    <property type="term" value="P:protein secretion"/>
    <property type="evidence" value="ECO:0007669"/>
    <property type="project" value="InterPro"/>
</dbReference>
<evidence type="ECO:0000256" key="7">
    <source>
        <dbReference type="ARBA" id="ARBA00022989"/>
    </source>
</evidence>
<feature type="transmembrane region" description="Helical" evidence="10">
    <location>
        <begin position="376"/>
        <end position="397"/>
    </location>
</feature>
<evidence type="ECO:0000256" key="2">
    <source>
        <dbReference type="ARBA" id="ARBA00005745"/>
    </source>
</evidence>
<dbReference type="GO" id="GO:0005886">
    <property type="term" value="C:plasma membrane"/>
    <property type="evidence" value="ECO:0007669"/>
    <property type="project" value="UniProtKB-SubCell"/>
</dbReference>
<evidence type="ECO:0000313" key="12">
    <source>
        <dbReference type="EMBL" id="AGB41725.1"/>
    </source>
</evidence>
<evidence type="ECO:0000256" key="10">
    <source>
        <dbReference type="SAM" id="Phobius"/>
    </source>
</evidence>
<dbReference type="InterPro" id="IPR042094">
    <property type="entry name" value="T2SS_GspF_sf"/>
</dbReference>
<evidence type="ECO:0000256" key="4">
    <source>
        <dbReference type="ARBA" id="ARBA00022475"/>
    </source>
</evidence>
<dbReference type="Proteomes" id="UP000010880">
    <property type="component" value="Chromosome"/>
</dbReference>